<gene>
    <name evidence="1" type="ORF">EG342_17295</name>
</gene>
<evidence type="ECO:0000313" key="2">
    <source>
        <dbReference type="Proteomes" id="UP000279972"/>
    </source>
</evidence>
<proteinExistence type="predicted"/>
<organism evidence="1 2">
    <name type="scientific">Chryseobacterium lactis</name>
    <dbReference type="NCBI Taxonomy" id="1241981"/>
    <lineage>
        <taxon>Bacteria</taxon>
        <taxon>Pseudomonadati</taxon>
        <taxon>Bacteroidota</taxon>
        <taxon>Flavobacteriia</taxon>
        <taxon>Flavobacteriales</taxon>
        <taxon>Weeksellaceae</taxon>
        <taxon>Chryseobacterium group</taxon>
        <taxon>Chryseobacterium</taxon>
    </lineage>
</organism>
<protein>
    <submittedName>
        <fullName evidence="1">Uncharacterized protein</fullName>
    </submittedName>
</protein>
<accession>A0ABN5RNW4</accession>
<dbReference type="EMBL" id="CP033924">
    <property type="protein sequence ID" value="AZA83527.1"/>
    <property type="molecule type" value="Genomic_DNA"/>
</dbReference>
<reference evidence="1 2" key="1">
    <citation type="submission" date="2018-11" db="EMBL/GenBank/DDBJ databases">
        <title>Proposal to divide the Flavobacteriaceae and reorganize its genera based on Amino Acid Identity values calculated from whole genome sequences.</title>
        <authorList>
            <person name="Nicholson A.C."/>
            <person name="Gulvik C.A."/>
            <person name="Whitney A.M."/>
            <person name="Humrighouse B.W."/>
            <person name="Bell M."/>
            <person name="Holmes B."/>
            <person name="Steigerwalt A.G."/>
            <person name="Villarma A."/>
            <person name="Sheth M."/>
            <person name="Batra D."/>
            <person name="Pryor J."/>
            <person name="Bernardet J.-F."/>
            <person name="Hugo C."/>
            <person name="Kampfer P."/>
            <person name="Newman J."/>
            <person name="McQuiston J.R."/>
        </authorList>
    </citation>
    <scope>NUCLEOTIDE SEQUENCE [LARGE SCALE GENOMIC DNA]</scope>
    <source>
        <strain evidence="1 2">KC_1864</strain>
    </source>
</reference>
<evidence type="ECO:0000313" key="1">
    <source>
        <dbReference type="EMBL" id="AZA83527.1"/>
    </source>
</evidence>
<dbReference type="Proteomes" id="UP000279972">
    <property type="component" value="Chromosome"/>
</dbReference>
<name>A0ABN5RNW4_CHRLC</name>
<dbReference type="RefSeq" id="WP_103292581.1">
    <property type="nucleotide sequence ID" value="NZ_CP033924.1"/>
</dbReference>
<keyword evidence="2" id="KW-1185">Reference proteome</keyword>
<sequence>MKNNILLILACFTSIFCSSQMKLNKNKEIDILIKTPVKLAPEKPIIYTIKNSSDKTFIIDPYGFVGDSYWTFNNKKLIPIEFSRGYYSREDKNCRDDLIIIKPKQKIDIGLSLNYVDKAIYDYSKTGNYIRNIQSKHSKQNGMPSTCKSYINELEKKGYIMLEDSIVAKIPFVK</sequence>